<dbReference type="SMART" id="SM00355">
    <property type="entry name" value="ZnF_C2H2"/>
    <property type="match status" value="6"/>
</dbReference>
<gene>
    <name evidence="14" type="ORF">VZT92_002803</name>
</gene>
<keyword evidence="7" id="KW-0238">DNA-binding</keyword>
<keyword evidence="2" id="KW-0479">Metal-binding</keyword>
<protein>
    <recommendedName>
        <fullName evidence="13">C2H2-type domain-containing protein</fullName>
    </recommendedName>
</protein>
<keyword evidence="3" id="KW-0677">Repeat</keyword>
<keyword evidence="4 11" id="KW-0863">Zinc-finger</keyword>
<evidence type="ECO:0000256" key="6">
    <source>
        <dbReference type="ARBA" id="ARBA00023015"/>
    </source>
</evidence>
<keyword evidence="8" id="KW-0804">Transcription</keyword>
<dbReference type="Proteomes" id="UP001488805">
    <property type="component" value="Unassembled WGS sequence"/>
</dbReference>
<evidence type="ECO:0000256" key="5">
    <source>
        <dbReference type="ARBA" id="ARBA00022833"/>
    </source>
</evidence>
<evidence type="ECO:0000256" key="1">
    <source>
        <dbReference type="ARBA" id="ARBA00004123"/>
    </source>
</evidence>
<dbReference type="PROSITE" id="PS00028">
    <property type="entry name" value="ZINC_FINGER_C2H2_1"/>
    <property type="match status" value="5"/>
</dbReference>
<evidence type="ECO:0000313" key="14">
    <source>
        <dbReference type="EMBL" id="KAK9540344.1"/>
    </source>
</evidence>
<dbReference type="GO" id="GO:0000978">
    <property type="term" value="F:RNA polymerase II cis-regulatory region sequence-specific DNA binding"/>
    <property type="evidence" value="ECO:0007669"/>
    <property type="project" value="TreeGrafter"/>
</dbReference>
<dbReference type="PROSITE" id="PS50157">
    <property type="entry name" value="ZINC_FINGER_C2H2_2"/>
    <property type="match status" value="4"/>
</dbReference>
<keyword evidence="9" id="KW-0539">Nucleus</keyword>
<dbReference type="GO" id="GO:0008270">
    <property type="term" value="F:zinc ion binding"/>
    <property type="evidence" value="ECO:0007669"/>
    <property type="project" value="UniProtKB-KW"/>
</dbReference>
<dbReference type="FunFam" id="3.30.160.60:FF:000372">
    <property type="entry name" value="IKAROS family zinc finger 4"/>
    <property type="match status" value="1"/>
</dbReference>
<dbReference type="GO" id="GO:0003700">
    <property type="term" value="F:DNA-binding transcription factor activity"/>
    <property type="evidence" value="ECO:0007669"/>
    <property type="project" value="TreeGrafter"/>
</dbReference>
<evidence type="ECO:0000256" key="11">
    <source>
        <dbReference type="PROSITE-ProRule" id="PRU00042"/>
    </source>
</evidence>
<dbReference type="Gene3D" id="3.30.160.60">
    <property type="entry name" value="Classic Zinc Finger"/>
    <property type="match status" value="4"/>
</dbReference>
<evidence type="ECO:0000256" key="3">
    <source>
        <dbReference type="ARBA" id="ARBA00022737"/>
    </source>
</evidence>
<feature type="compositionally biased region" description="Acidic residues" evidence="12">
    <location>
        <begin position="86"/>
        <end position="120"/>
    </location>
</feature>
<organism evidence="14 15">
    <name type="scientific">Zoarces viviparus</name>
    <name type="common">Viviparous eelpout</name>
    <name type="synonym">Blennius viviparus</name>
    <dbReference type="NCBI Taxonomy" id="48416"/>
    <lineage>
        <taxon>Eukaryota</taxon>
        <taxon>Metazoa</taxon>
        <taxon>Chordata</taxon>
        <taxon>Craniata</taxon>
        <taxon>Vertebrata</taxon>
        <taxon>Euteleostomi</taxon>
        <taxon>Actinopterygii</taxon>
        <taxon>Neopterygii</taxon>
        <taxon>Teleostei</taxon>
        <taxon>Neoteleostei</taxon>
        <taxon>Acanthomorphata</taxon>
        <taxon>Eupercaria</taxon>
        <taxon>Perciformes</taxon>
        <taxon>Cottioidei</taxon>
        <taxon>Zoarcales</taxon>
        <taxon>Zoarcidae</taxon>
        <taxon>Zoarcinae</taxon>
        <taxon>Zoarces</taxon>
    </lineage>
</organism>
<reference evidence="14 15" key="1">
    <citation type="journal article" date="2024" name="Genome Biol. Evol.">
        <title>Chromosome-level genome assembly of the viviparous eelpout Zoarces viviparus.</title>
        <authorList>
            <person name="Fuhrmann N."/>
            <person name="Brasseur M.V."/>
            <person name="Bakowski C.E."/>
            <person name="Podsiadlowski L."/>
            <person name="Prost S."/>
            <person name="Krehenwinkel H."/>
            <person name="Mayer C."/>
        </authorList>
    </citation>
    <scope>NUCLEOTIDE SEQUENCE [LARGE SCALE GENOMIC DNA]</scope>
    <source>
        <strain evidence="14">NO-MEL_2022_Ind0_liver</strain>
    </source>
</reference>
<evidence type="ECO:0000256" key="7">
    <source>
        <dbReference type="ARBA" id="ARBA00023125"/>
    </source>
</evidence>
<evidence type="ECO:0000313" key="15">
    <source>
        <dbReference type="Proteomes" id="UP001488805"/>
    </source>
</evidence>
<accession>A0AAW1FZS8</accession>
<comment type="caution">
    <text evidence="14">The sequence shown here is derived from an EMBL/GenBank/DDBJ whole genome shotgun (WGS) entry which is preliminary data.</text>
</comment>
<evidence type="ECO:0000256" key="2">
    <source>
        <dbReference type="ARBA" id="ARBA00022723"/>
    </source>
</evidence>
<evidence type="ECO:0000259" key="13">
    <source>
        <dbReference type="PROSITE" id="PS50157"/>
    </source>
</evidence>
<evidence type="ECO:0000256" key="4">
    <source>
        <dbReference type="ARBA" id="ARBA00022771"/>
    </source>
</evidence>
<evidence type="ECO:0000256" key="12">
    <source>
        <dbReference type="SAM" id="MobiDB-lite"/>
    </source>
</evidence>
<sequence length="535" mass="59195">MNTDKDPEFTTPEGNGMDVCSDVADVKPQEEEEEREDNSFSENGMQCAEGVTASHVIKIEADEMEDDEQYPQAEKEREISLKEEMEGASEDGTEEGFDEERTEEDDDEERDGEGDEEGDPLNEPQDLSLVDYSRYDSAALPDAHAGAAAGAEGTYVPGAVAPRIQTTGKLNCDICGLSCVSINVLLVHKRSHTGERPFHCTQCGASFTQKGNLLRHIKLHSGEKPFKCPMCSYACRRRDALSGHLRTHSVEKPFKCNHCSRSYKQRSSLEEHRERCHVYIQSKGPAERAEDSQTSRTQMGTERALLLDRLASNVAKRKSSMPQKFTGDNGVCLDLSFNRELVYRTDVKDPPPGSPGPDTHQQPSRPDSNPAPSRRPYPIQLGRSDISPMGLTNGHKMGMPVLGHPHATQPPLGVDSFHTDGSQMSQPVMYSLGHLLGGLNHQNGIPHPHAQSIPMSPLEALRVVRVDGEGGALPGAVYPCGHCRVIFLDYVMFTIHMGCHGFRDPLECNVCGHRSRDRYEFSSHIARGEHRLELK</sequence>
<comment type="subcellular location">
    <subcellularLocation>
        <location evidence="1">Nucleus</location>
    </subcellularLocation>
</comment>
<feature type="domain" description="C2H2-type" evidence="13">
    <location>
        <begin position="198"/>
        <end position="225"/>
    </location>
</feature>
<feature type="domain" description="C2H2-type" evidence="13">
    <location>
        <begin position="226"/>
        <end position="253"/>
    </location>
</feature>
<dbReference type="InterPro" id="IPR013087">
    <property type="entry name" value="Znf_C2H2_type"/>
</dbReference>
<dbReference type="FunFam" id="3.30.160.60:FF:000080">
    <property type="entry name" value="IKAROS family zinc finger 4"/>
    <property type="match status" value="1"/>
</dbReference>
<feature type="compositionally biased region" description="Basic and acidic residues" evidence="12">
    <location>
        <begin position="73"/>
        <end position="85"/>
    </location>
</feature>
<keyword evidence="6" id="KW-0805">Transcription regulation</keyword>
<comment type="similarity">
    <text evidence="10">Belongs to the Ikaros C2H2-type zinc-finger protein family.</text>
</comment>
<dbReference type="Pfam" id="PF00096">
    <property type="entry name" value="zf-C2H2"/>
    <property type="match status" value="3"/>
</dbReference>
<dbReference type="InterPro" id="IPR036236">
    <property type="entry name" value="Znf_C2H2_sf"/>
</dbReference>
<dbReference type="InterPro" id="IPR050589">
    <property type="entry name" value="Ikaros_C2H2-ZF"/>
</dbReference>
<dbReference type="FunFam" id="3.30.160.60:FF:000073">
    <property type="entry name" value="IKAROS family zinc finger 1"/>
    <property type="match status" value="1"/>
</dbReference>
<feature type="compositionally biased region" description="Polar residues" evidence="12">
    <location>
        <begin position="359"/>
        <end position="371"/>
    </location>
</feature>
<feature type="region of interest" description="Disordered" evidence="12">
    <location>
        <begin position="1"/>
        <end position="127"/>
    </location>
</feature>
<feature type="region of interest" description="Disordered" evidence="12">
    <location>
        <begin position="280"/>
        <end position="302"/>
    </location>
</feature>
<dbReference type="SUPFAM" id="SSF57667">
    <property type="entry name" value="beta-beta-alpha zinc fingers"/>
    <property type="match status" value="3"/>
</dbReference>
<dbReference type="GO" id="GO:0005634">
    <property type="term" value="C:nucleus"/>
    <property type="evidence" value="ECO:0007669"/>
    <property type="project" value="UniProtKB-SubCell"/>
</dbReference>
<feature type="region of interest" description="Disordered" evidence="12">
    <location>
        <begin position="345"/>
        <end position="384"/>
    </location>
</feature>
<dbReference type="AlphaFoldDB" id="A0AAW1FZS8"/>
<dbReference type="GO" id="GO:0006357">
    <property type="term" value="P:regulation of transcription by RNA polymerase II"/>
    <property type="evidence" value="ECO:0007669"/>
    <property type="project" value="TreeGrafter"/>
</dbReference>
<evidence type="ECO:0000256" key="10">
    <source>
        <dbReference type="ARBA" id="ARBA00038390"/>
    </source>
</evidence>
<proteinExistence type="inferred from homology"/>
<dbReference type="EMBL" id="JBCEZU010000013">
    <property type="protein sequence ID" value="KAK9540344.1"/>
    <property type="molecule type" value="Genomic_DNA"/>
</dbReference>
<evidence type="ECO:0000256" key="8">
    <source>
        <dbReference type="ARBA" id="ARBA00023163"/>
    </source>
</evidence>
<keyword evidence="5" id="KW-0862">Zinc</keyword>
<name>A0AAW1FZS8_ZOAVI</name>
<dbReference type="PANTHER" id="PTHR24404:SF23">
    <property type="entry name" value="ZINC FINGER PROTEIN AIOLOS"/>
    <property type="match status" value="1"/>
</dbReference>
<keyword evidence="15" id="KW-1185">Reference proteome</keyword>
<evidence type="ECO:0000256" key="9">
    <source>
        <dbReference type="ARBA" id="ARBA00023242"/>
    </source>
</evidence>
<feature type="domain" description="C2H2-type" evidence="13">
    <location>
        <begin position="254"/>
        <end position="277"/>
    </location>
</feature>
<dbReference type="PANTHER" id="PTHR24404">
    <property type="entry name" value="ZINC FINGER PROTEIN"/>
    <property type="match status" value="1"/>
</dbReference>
<feature type="domain" description="C2H2-type" evidence="13">
    <location>
        <begin position="170"/>
        <end position="197"/>
    </location>
</feature>